<dbReference type="PANTHER" id="PTHR12149:SF8">
    <property type="entry name" value="PROTEIN-RIBULOSAMINE 3-KINASE"/>
    <property type="match status" value="1"/>
</dbReference>
<name>A0AAE0NS79_9PEZI</name>
<evidence type="ECO:0000256" key="1">
    <source>
        <dbReference type="ARBA" id="ARBA00011961"/>
    </source>
</evidence>
<comment type="caution">
    <text evidence="3">The sequence shown here is derived from an EMBL/GenBank/DDBJ whole genome shotgun (WGS) entry which is preliminary data.</text>
</comment>
<proteinExistence type="predicted"/>
<keyword evidence="4" id="KW-1185">Reference proteome</keyword>
<evidence type="ECO:0000313" key="4">
    <source>
        <dbReference type="Proteomes" id="UP001285441"/>
    </source>
</evidence>
<dbReference type="InterPro" id="IPR016477">
    <property type="entry name" value="Fructo-/Ketosamine-3-kinase"/>
</dbReference>
<sequence length="350" mass="39862">MATDSRDVEQKLDDALLAVLPDGGNVVSVTPSGMSEYVHTYRIQVSMPDGSSQVFFQKEATGSNGYELMEAAFISESTAHEFIPEFLPKPVTMGTYKSRPNVHFFLSEFVELIEDDIPDPEDYMAPIIALHMRSMGRSPYGPHQWGFSNNTRFGDLEQPNEFKGSWEEFWTGQMKMFLDREEERRGPPDAEYAKLRPLFFEKVLPRYLRPLETGGRSITPTLIHGDLWPGNVRYKTDDTVCAYDSCVLWGHNEVDLGVFRNPRYPLGKAYLKEYWKHVPISEPEEDADSRNNLYMLRNQILLAILYPHDHKLREVFVSNMKLLVHRVLAEEAAAKGSAESLGGPGLQAHL</sequence>
<keyword evidence="3" id="KW-0808">Transferase</keyword>
<organism evidence="3 4">
    <name type="scientific">Podospora didyma</name>
    <dbReference type="NCBI Taxonomy" id="330526"/>
    <lineage>
        <taxon>Eukaryota</taxon>
        <taxon>Fungi</taxon>
        <taxon>Dikarya</taxon>
        <taxon>Ascomycota</taxon>
        <taxon>Pezizomycotina</taxon>
        <taxon>Sordariomycetes</taxon>
        <taxon>Sordariomycetidae</taxon>
        <taxon>Sordariales</taxon>
        <taxon>Podosporaceae</taxon>
        <taxon>Podospora</taxon>
    </lineage>
</organism>
<dbReference type="Gene3D" id="3.90.1200.10">
    <property type="match status" value="1"/>
</dbReference>
<dbReference type="GO" id="GO:0016301">
    <property type="term" value="F:kinase activity"/>
    <property type="evidence" value="ECO:0007669"/>
    <property type="project" value="UniProtKB-KW"/>
</dbReference>
<comment type="catalytic activity">
    <reaction evidence="2">
        <text>N(6)-D-ribulosyl-L-lysyl-[protein] + ATP = N(6)-(3-O-phospho-D-ribulosyl)-L-lysyl-[protein] + ADP + H(+)</text>
        <dbReference type="Rhea" id="RHEA:48432"/>
        <dbReference type="Rhea" id="RHEA-COMP:12103"/>
        <dbReference type="Rhea" id="RHEA-COMP:12104"/>
        <dbReference type="ChEBI" id="CHEBI:15378"/>
        <dbReference type="ChEBI" id="CHEBI:30616"/>
        <dbReference type="ChEBI" id="CHEBI:90418"/>
        <dbReference type="ChEBI" id="CHEBI:90420"/>
        <dbReference type="ChEBI" id="CHEBI:456216"/>
        <dbReference type="EC" id="2.7.1.172"/>
    </reaction>
    <physiologicalReaction direction="left-to-right" evidence="2">
        <dbReference type="Rhea" id="RHEA:48433"/>
    </physiologicalReaction>
</comment>
<protein>
    <recommendedName>
        <fullName evidence="1">protein-ribulosamine 3-kinase</fullName>
        <ecNumber evidence="1">2.7.1.172</ecNumber>
    </recommendedName>
</protein>
<gene>
    <name evidence="3" type="ORF">B0H63DRAFT_392320</name>
</gene>
<dbReference type="Proteomes" id="UP001285441">
    <property type="component" value="Unassembled WGS sequence"/>
</dbReference>
<dbReference type="EC" id="2.7.1.172" evidence="1"/>
<evidence type="ECO:0000313" key="3">
    <source>
        <dbReference type="EMBL" id="KAK3386565.1"/>
    </source>
</evidence>
<dbReference type="AlphaFoldDB" id="A0AAE0NS79"/>
<dbReference type="GO" id="GO:0102193">
    <property type="term" value="F:protein-ribulosamine 3-kinase activity"/>
    <property type="evidence" value="ECO:0007669"/>
    <property type="project" value="UniProtKB-EC"/>
</dbReference>
<reference evidence="3" key="1">
    <citation type="journal article" date="2023" name="Mol. Phylogenet. Evol.">
        <title>Genome-scale phylogeny and comparative genomics of the fungal order Sordariales.</title>
        <authorList>
            <person name="Hensen N."/>
            <person name="Bonometti L."/>
            <person name="Westerberg I."/>
            <person name="Brannstrom I.O."/>
            <person name="Guillou S."/>
            <person name="Cros-Aarteil S."/>
            <person name="Calhoun S."/>
            <person name="Haridas S."/>
            <person name="Kuo A."/>
            <person name="Mondo S."/>
            <person name="Pangilinan J."/>
            <person name="Riley R."/>
            <person name="LaButti K."/>
            <person name="Andreopoulos B."/>
            <person name="Lipzen A."/>
            <person name="Chen C."/>
            <person name="Yan M."/>
            <person name="Daum C."/>
            <person name="Ng V."/>
            <person name="Clum A."/>
            <person name="Steindorff A."/>
            <person name="Ohm R.A."/>
            <person name="Martin F."/>
            <person name="Silar P."/>
            <person name="Natvig D.O."/>
            <person name="Lalanne C."/>
            <person name="Gautier V."/>
            <person name="Ament-Velasquez S.L."/>
            <person name="Kruys A."/>
            <person name="Hutchinson M.I."/>
            <person name="Powell A.J."/>
            <person name="Barry K."/>
            <person name="Miller A.N."/>
            <person name="Grigoriev I.V."/>
            <person name="Debuchy R."/>
            <person name="Gladieux P."/>
            <person name="Hiltunen Thoren M."/>
            <person name="Johannesson H."/>
        </authorList>
    </citation>
    <scope>NUCLEOTIDE SEQUENCE</scope>
    <source>
        <strain evidence="3">CBS 232.78</strain>
    </source>
</reference>
<dbReference type="Pfam" id="PF03881">
    <property type="entry name" value="Fructosamin_kin"/>
    <property type="match status" value="1"/>
</dbReference>
<keyword evidence="3" id="KW-0418">Kinase</keyword>
<dbReference type="InterPro" id="IPR011009">
    <property type="entry name" value="Kinase-like_dom_sf"/>
</dbReference>
<dbReference type="PANTHER" id="PTHR12149">
    <property type="entry name" value="FRUCTOSAMINE 3 KINASE-RELATED PROTEIN"/>
    <property type="match status" value="1"/>
</dbReference>
<reference evidence="3" key="2">
    <citation type="submission" date="2023-06" db="EMBL/GenBank/DDBJ databases">
        <authorList>
            <consortium name="Lawrence Berkeley National Laboratory"/>
            <person name="Haridas S."/>
            <person name="Hensen N."/>
            <person name="Bonometti L."/>
            <person name="Westerberg I."/>
            <person name="Brannstrom I.O."/>
            <person name="Guillou S."/>
            <person name="Cros-Aarteil S."/>
            <person name="Calhoun S."/>
            <person name="Kuo A."/>
            <person name="Mondo S."/>
            <person name="Pangilinan J."/>
            <person name="Riley R."/>
            <person name="LaButti K."/>
            <person name="Andreopoulos B."/>
            <person name="Lipzen A."/>
            <person name="Chen C."/>
            <person name="Yanf M."/>
            <person name="Daum C."/>
            <person name="Ng V."/>
            <person name="Clum A."/>
            <person name="Steindorff A."/>
            <person name="Ohm R."/>
            <person name="Martin F."/>
            <person name="Silar P."/>
            <person name="Natvig D."/>
            <person name="Lalanne C."/>
            <person name="Gautier V."/>
            <person name="Ament-velasquez S.L."/>
            <person name="Kruys A."/>
            <person name="Hutchinson M.I."/>
            <person name="Powell A.J."/>
            <person name="Barry K."/>
            <person name="Miller A.N."/>
            <person name="Grigoriev I.V."/>
            <person name="Debuchy R."/>
            <person name="Gladieux P."/>
            <person name="Thoren M.H."/>
            <person name="Johannesson H."/>
        </authorList>
    </citation>
    <scope>NUCLEOTIDE SEQUENCE</scope>
    <source>
        <strain evidence="3">CBS 232.78</strain>
    </source>
</reference>
<accession>A0AAE0NS79</accession>
<dbReference type="SUPFAM" id="SSF56112">
    <property type="entry name" value="Protein kinase-like (PK-like)"/>
    <property type="match status" value="1"/>
</dbReference>
<dbReference type="EMBL" id="JAULSW010000003">
    <property type="protein sequence ID" value="KAK3386565.1"/>
    <property type="molecule type" value="Genomic_DNA"/>
</dbReference>
<evidence type="ECO:0000256" key="2">
    <source>
        <dbReference type="ARBA" id="ARBA00048655"/>
    </source>
</evidence>